<evidence type="ECO:0000313" key="1">
    <source>
        <dbReference type="EMBL" id="CAB4141735.1"/>
    </source>
</evidence>
<gene>
    <name evidence="1" type="ORF">UFOVP424_27</name>
</gene>
<sequence>MSALTGNQIKDTYQGLLKLADSSTGITQSFQAVQDGLGNDTGLRIATGQLESDNIPSFVPLKARYYGSGFNNAAGVQYSAGIQNTILATPFYDNGNYSYSAISINVGTQTSTSDTLEFAIYTSQMINPNGLYPHAPIISGLTADVSSTGVKTVSFGSNISMSGYGAGIYWLVYEISNGGVQPTFRPAPAQQTTLLNQLYFPIYGMTLGFTTNTYQVFNRYNNTQNTFQSFSGLTTFGNPFPNTINTAQSTNTGLAGAPMGFVLHTVDA</sequence>
<reference evidence="1" key="1">
    <citation type="submission" date="2020-04" db="EMBL/GenBank/DDBJ databases">
        <authorList>
            <person name="Chiriac C."/>
            <person name="Salcher M."/>
            <person name="Ghai R."/>
            <person name="Kavagutti S V."/>
        </authorList>
    </citation>
    <scope>NUCLEOTIDE SEQUENCE</scope>
</reference>
<proteinExistence type="predicted"/>
<dbReference type="EMBL" id="LR796395">
    <property type="protein sequence ID" value="CAB4141735.1"/>
    <property type="molecule type" value="Genomic_DNA"/>
</dbReference>
<protein>
    <submittedName>
        <fullName evidence="1">Uncharacterized protein</fullName>
    </submittedName>
</protein>
<accession>A0A6J5M415</accession>
<name>A0A6J5M415_9CAUD</name>
<organism evidence="1">
    <name type="scientific">uncultured Caudovirales phage</name>
    <dbReference type="NCBI Taxonomy" id="2100421"/>
    <lineage>
        <taxon>Viruses</taxon>
        <taxon>Duplodnaviria</taxon>
        <taxon>Heunggongvirae</taxon>
        <taxon>Uroviricota</taxon>
        <taxon>Caudoviricetes</taxon>
        <taxon>Peduoviridae</taxon>
        <taxon>Maltschvirus</taxon>
        <taxon>Maltschvirus maltsch</taxon>
    </lineage>
</organism>